<dbReference type="Gene3D" id="2.60.120.620">
    <property type="entry name" value="q2cbj1_9rhob like domain"/>
    <property type="match status" value="2"/>
</dbReference>
<keyword evidence="5" id="KW-0560">Oxidoreductase</keyword>
<evidence type="ECO:0000259" key="8">
    <source>
        <dbReference type="SMART" id="SM00702"/>
    </source>
</evidence>
<keyword evidence="2" id="KW-0479">Metal-binding</keyword>
<dbReference type="Proteomes" id="UP000677803">
    <property type="component" value="Unassembled WGS sequence"/>
</dbReference>
<evidence type="ECO:0000256" key="3">
    <source>
        <dbReference type="ARBA" id="ARBA00022896"/>
    </source>
</evidence>
<feature type="region of interest" description="Disordered" evidence="7">
    <location>
        <begin position="1"/>
        <end position="27"/>
    </location>
</feature>
<evidence type="ECO:0000313" key="9">
    <source>
        <dbReference type="EMBL" id="CAG5871760.1"/>
    </source>
</evidence>
<dbReference type="PANTHER" id="PTHR10869">
    <property type="entry name" value="PROLYL 4-HYDROXYLASE ALPHA SUBUNIT"/>
    <property type="match status" value="1"/>
</dbReference>
<dbReference type="InterPro" id="IPR045054">
    <property type="entry name" value="P4HA-like"/>
</dbReference>
<dbReference type="OrthoDB" id="420380at2759"/>
<gene>
    <name evidence="9" type="ORF">MMEN_LOCUS4940</name>
</gene>
<proteinExistence type="predicted"/>
<accession>A0A8S4AN86</accession>
<dbReference type="AlphaFoldDB" id="A0A8S4AN86"/>
<comment type="cofactor">
    <cofactor evidence="1">
        <name>L-ascorbate</name>
        <dbReference type="ChEBI" id="CHEBI:38290"/>
    </cofactor>
</comment>
<sequence>MPAGTARATQTLRSHALTPTDPTHQRAGGNLRYFERLLFKQLDEQNQAYQPASEEPIQLGTYSRPKDHLPEREAFEALCRGEGLQMNEAKRNRLFGRYHDGNRDEEMEKIKEIAKPRLARATVRDPKTGVLTTANYRVSKSAWLEGEEDPVIERVNQRIQDITGLTVETAELLQGTAVFWYNLFKSGEGDYRTRHAACPVLVGSKWVSNKWIHERGQEFRRPCGLTEVD</sequence>
<dbReference type="InterPro" id="IPR006620">
    <property type="entry name" value="Pro_4_hyd_alph"/>
</dbReference>
<evidence type="ECO:0000256" key="6">
    <source>
        <dbReference type="ARBA" id="ARBA00023004"/>
    </source>
</evidence>
<protein>
    <submittedName>
        <fullName evidence="9">(Atlantic silverside) hypothetical protein</fullName>
    </submittedName>
</protein>
<dbReference type="PANTHER" id="PTHR10869:SF244">
    <property type="entry name" value="PROLYL 4-HYDROXYLASE SUBUNIT ALPHA-2"/>
    <property type="match status" value="1"/>
</dbReference>
<organism evidence="9 10">
    <name type="scientific">Menidia menidia</name>
    <name type="common">Atlantic silverside</name>
    <dbReference type="NCBI Taxonomy" id="238744"/>
    <lineage>
        <taxon>Eukaryota</taxon>
        <taxon>Metazoa</taxon>
        <taxon>Chordata</taxon>
        <taxon>Craniata</taxon>
        <taxon>Vertebrata</taxon>
        <taxon>Euteleostomi</taxon>
        <taxon>Actinopterygii</taxon>
        <taxon>Neopterygii</taxon>
        <taxon>Teleostei</taxon>
        <taxon>Neoteleostei</taxon>
        <taxon>Acanthomorphata</taxon>
        <taxon>Ovalentaria</taxon>
        <taxon>Atherinomorphae</taxon>
        <taxon>Atheriniformes</taxon>
        <taxon>Atherinopsidae</taxon>
        <taxon>Menidiinae</taxon>
        <taxon>Menidia</taxon>
    </lineage>
</organism>
<dbReference type="GO" id="GO:0004656">
    <property type="term" value="F:procollagen-proline 4-dioxygenase activity"/>
    <property type="evidence" value="ECO:0007669"/>
    <property type="project" value="TreeGrafter"/>
</dbReference>
<reference evidence="9" key="1">
    <citation type="submission" date="2021-05" db="EMBL/GenBank/DDBJ databases">
        <authorList>
            <person name="Tigano A."/>
        </authorList>
    </citation>
    <scope>NUCLEOTIDE SEQUENCE</scope>
</reference>
<feature type="domain" description="Prolyl 4-hydroxylase alpha subunit" evidence="8">
    <location>
        <begin position="93"/>
        <end position="213"/>
    </location>
</feature>
<dbReference type="EMBL" id="CAJRST010004446">
    <property type="protein sequence ID" value="CAG5871760.1"/>
    <property type="molecule type" value="Genomic_DNA"/>
</dbReference>
<evidence type="ECO:0000256" key="4">
    <source>
        <dbReference type="ARBA" id="ARBA00022964"/>
    </source>
</evidence>
<name>A0A8S4AN86_9TELE</name>
<keyword evidence="6" id="KW-0408">Iron</keyword>
<keyword evidence="4" id="KW-0223">Dioxygenase</keyword>
<dbReference type="SMART" id="SM00702">
    <property type="entry name" value="P4Hc"/>
    <property type="match status" value="1"/>
</dbReference>
<evidence type="ECO:0000256" key="1">
    <source>
        <dbReference type="ARBA" id="ARBA00001961"/>
    </source>
</evidence>
<comment type="caution">
    <text evidence="9">The sequence shown here is derived from an EMBL/GenBank/DDBJ whole genome shotgun (WGS) entry which is preliminary data.</text>
</comment>
<dbReference type="GO" id="GO:0031418">
    <property type="term" value="F:L-ascorbic acid binding"/>
    <property type="evidence" value="ECO:0007669"/>
    <property type="project" value="UniProtKB-KW"/>
</dbReference>
<keyword evidence="3" id="KW-0847">Vitamin C</keyword>
<evidence type="ECO:0000256" key="2">
    <source>
        <dbReference type="ARBA" id="ARBA00022723"/>
    </source>
</evidence>
<dbReference type="GO" id="GO:0005506">
    <property type="term" value="F:iron ion binding"/>
    <property type="evidence" value="ECO:0007669"/>
    <property type="project" value="InterPro"/>
</dbReference>
<evidence type="ECO:0000256" key="5">
    <source>
        <dbReference type="ARBA" id="ARBA00023002"/>
    </source>
</evidence>
<dbReference type="GO" id="GO:0005783">
    <property type="term" value="C:endoplasmic reticulum"/>
    <property type="evidence" value="ECO:0007669"/>
    <property type="project" value="TreeGrafter"/>
</dbReference>
<keyword evidence="10" id="KW-1185">Reference proteome</keyword>
<evidence type="ECO:0000256" key="7">
    <source>
        <dbReference type="SAM" id="MobiDB-lite"/>
    </source>
</evidence>
<evidence type="ECO:0000313" key="10">
    <source>
        <dbReference type="Proteomes" id="UP000677803"/>
    </source>
</evidence>